<evidence type="ECO:0000313" key="3">
    <source>
        <dbReference type="Proteomes" id="UP000838412"/>
    </source>
</evidence>
<feature type="compositionally biased region" description="Polar residues" evidence="1">
    <location>
        <begin position="49"/>
        <end position="59"/>
    </location>
</feature>
<gene>
    <name evidence="2" type="primary">Hypp4260</name>
    <name evidence="2" type="ORF">BLAG_LOCUS22412</name>
</gene>
<evidence type="ECO:0000313" key="2">
    <source>
        <dbReference type="EMBL" id="CAH1269945.1"/>
    </source>
</evidence>
<organism evidence="2 3">
    <name type="scientific">Branchiostoma lanceolatum</name>
    <name type="common">Common lancelet</name>
    <name type="synonym">Amphioxus lanceolatum</name>
    <dbReference type="NCBI Taxonomy" id="7740"/>
    <lineage>
        <taxon>Eukaryota</taxon>
        <taxon>Metazoa</taxon>
        <taxon>Chordata</taxon>
        <taxon>Cephalochordata</taxon>
        <taxon>Leptocardii</taxon>
        <taxon>Amphioxiformes</taxon>
        <taxon>Branchiostomatidae</taxon>
        <taxon>Branchiostoma</taxon>
    </lineage>
</organism>
<feature type="compositionally biased region" description="Basic and acidic residues" evidence="1">
    <location>
        <begin position="80"/>
        <end position="94"/>
    </location>
</feature>
<sequence length="213" mass="24641">MDPYLDQKFDELYSQCEQFRQHKQNLQQLKLKVKKLKKAGKHKEKRFSRSLTNKQTNKLTSHDQDRSGVSDVNPAVSDDCEPRVDDREMRDDAKTTSQEEDICVEHDAVVSEEDDEEVISLLEDGIMDDTSTRRVNMSTHEHRLEHQTLPPKTSRTLKIRLREPLEHLPQSANGLRDQDKVLPLFCCPAEHFGGVWQSIVVEKDEGPYDGMVE</sequence>
<feature type="compositionally biased region" description="Basic residues" evidence="1">
    <location>
        <begin position="36"/>
        <end position="48"/>
    </location>
</feature>
<proteinExistence type="predicted"/>
<evidence type="ECO:0000256" key="1">
    <source>
        <dbReference type="SAM" id="MobiDB-lite"/>
    </source>
</evidence>
<feature type="region of interest" description="Disordered" evidence="1">
    <location>
        <begin position="36"/>
        <end position="102"/>
    </location>
</feature>
<protein>
    <submittedName>
        <fullName evidence="2">Hypp4260 protein</fullName>
    </submittedName>
</protein>
<name>A0A8K0EXP8_BRALA</name>
<keyword evidence="3" id="KW-1185">Reference proteome</keyword>
<accession>A0A8K0EXP8</accession>
<reference evidence="2" key="1">
    <citation type="submission" date="2022-01" db="EMBL/GenBank/DDBJ databases">
        <authorList>
            <person name="Braso-Vives M."/>
        </authorList>
    </citation>
    <scope>NUCLEOTIDE SEQUENCE</scope>
</reference>
<dbReference type="AlphaFoldDB" id="A0A8K0EXP8"/>
<dbReference type="Proteomes" id="UP000838412">
    <property type="component" value="Chromosome 7"/>
</dbReference>
<dbReference type="OrthoDB" id="10065332at2759"/>
<dbReference type="EMBL" id="OV696692">
    <property type="protein sequence ID" value="CAH1269945.1"/>
    <property type="molecule type" value="Genomic_DNA"/>
</dbReference>